<accession>T0ZIW6</accession>
<dbReference type="SUPFAM" id="SSF88723">
    <property type="entry name" value="PIN domain-like"/>
    <property type="match status" value="1"/>
</dbReference>
<proteinExistence type="predicted"/>
<feature type="non-terminal residue" evidence="1">
    <location>
        <position position="54"/>
    </location>
</feature>
<dbReference type="CDD" id="cd09872">
    <property type="entry name" value="PIN_Sll0205-like"/>
    <property type="match status" value="1"/>
</dbReference>
<dbReference type="EMBL" id="AUZX01010342">
    <property type="protein sequence ID" value="EQD48281.1"/>
    <property type="molecule type" value="Genomic_DNA"/>
</dbReference>
<dbReference type="InterPro" id="IPR041705">
    <property type="entry name" value="PIN_Sll0205"/>
</dbReference>
<gene>
    <name evidence="1" type="ORF">B1A_14102</name>
</gene>
<protein>
    <submittedName>
        <fullName evidence="1">PilT protein domain protein</fullName>
    </submittedName>
</protein>
<evidence type="ECO:0000313" key="1">
    <source>
        <dbReference type="EMBL" id="EQD48281.1"/>
    </source>
</evidence>
<dbReference type="InterPro" id="IPR029060">
    <property type="entry name" value="PIN-like_dom_sf"/>
</dbReference>
<name>T0ZIW6_9ZZZZ</name>
<organism evidence="1">
    <name type="scientific">mine drainage metagenome</name>
    <dbReference type="NCBI Taxonomy" id="410659"/>
    <lineage>
        <taxon>unclassified sequences</taxon>
        <taxon>metagenomes</taxon>
        <taxon>ecological metagenomes</taxon>
    </lineage>
</organism>
<comment type="caution">
    <text evidence="1">The sequence shown here is derived from an EMBL/GenBank/DDBJ whole genome shotgun (WGS) entry which is preliminary data.</text>
</comment>
<reference evidence="1" key="1">
    <citation type="submission" date="2013-08" db="EMBL/GenBank/DDBJ databases">
        <authorList>
            <person name="Mendez C."/>
            <person name="Richter M."/>
            <person name="Ferrer M."/>
            <person name="Sanchez J."/>
        </authorList>
    </citation>
    <scope>NUCLEOTIDE SEQUENCE</scope>
</reference>
<dbReference type="InterPro" id="IPR052919">
    <property type="entry name" value="TA_system_RNase"/>
</dbReference>
<dbReference type="AlphaFoldDB" id="T0ZIW6"/>
<sequence length="54" mass="5881">MKLLLDTHVFLWWVSDAPELSETARAAISDPANACCLSLASCWEMAIKSSVGKL</sequence>
<reference evidence="1" key="2">
    <citation type="journal article" date="2014" name="ISME J.">
        <title>Microbial stratification in low pH oxic and suboxic macroscopic growths along an acid mine drainage.</title>
        <authorList>
            <person name="Mendez-Garcia C."/>
            <person name="Mesa V."/>
            <person name="Sprenger R.R."/>
            <person name="Richter M."/>
            <person name="Diez M.S."/>
            <person name="Solano J."/>
            <person name="Bargiela R."/>
            <person name="Golyshina O.V."/>
            <person name="Manteca A."/>
            <person name="Ramos J.L."/>
            <person name="Gallego J.R."/>
            <person name="Llorente I."/>
            <person name="Martins Dos Santos V.A."/>
            <person name="Jensen O.N."/>
            <person name="Pelaez A.I."/>
            <person name="Sanchez J."/>
            <person name="Ferrer M."/>
        </authorList>
    </citation>
    <scope>NUCLEOTIDE SEQUENCE</scope>
</reference>
<dbReference type="PANTHER" id="PTHR36173:SF2">
    <property type="entry name" value="RIBONUCLEASE VAPC16"/>
    <property type="match status" value="1"/>
</dbReference>
<dbReference type="PANTHER" id="PTHR36173">
    <property type="entry name" value="RIBONUCLEASE VAPC16-RELATED"/>
    <property type="match status" value="1"/>
</dbReference>